<comment type="similarity">
    <text evidence="1">Belongs to the PemK/MazF family.</text>
</comment>
<evidence type="ECO:0000313" key="4">
    <source>
        <dbReference type="Proteomes" id="UP000565715"/>
    </source>
</evidence>
<accession>A0A846XG80</accession>
<dbReference type="Proteomes" id="UP000565715">
    <property type="component" value="Unassembled WGS sequence"/>
</dbReference>
<keyword evidence="2" id="KW-1277">Toxin-antitoxin system</keyword>
<gene>
    <name evidence="3" type="ORF">HGA13_15025</name>
</gene>
<dbReference type="SUPFAM" id="SSF50118">
    <property type="entry name" value="Cell growth inhibitor/plasmid maintenance toxic component"/>
    <property type="match status" value="1"/>
</dbReference>
<dbReference type="Gene3D" id="2.30.30.110">
    <property type="match status" value="1"/>
</dbReference>
<dbReference type="GO" id="GO:0003677">
    <property type="term" value="F:DNA binding"/>
    <property type="evidence" value="ECO:0007669"/>
    <property type="project" value="InterPro"/>
</dbReference>
<protein>
    <submittedName>
        <fullName evidence="3">Type II toxin-antitoxin system PemK/MazF family toxin</fullName>
    </submittedName>
</protein>
<comment type="caution">
    <text evidence="3">The sequence shown here is derived from an EMBL/GenBank/DDBJ whole genome shotgun (WGS) entry which is preliminary data.</text>
</comment>
<dbReference type="GO" id="GO:0016075">
    <property type="term" value="P:rRNA catabolic process"/>
    <property type="evidence" value="ECO:0007669"/>
    <property type="project" value="TreeGrafter"/>
</dbReference>
<dbReference type="EMBL" id="JAAXOO010000003">
    <property type="protein sequence ID" value="NKY34375.1"/>
    <property type="molecule type" value="Genomic_DNA"/>
</dbReference>
<proteinExistence type="inferred from homology"/>
<dbReference type="PANTHER" id="PTHR33988:SF2">
    <property type="entry name" value="ENDORIBONUCLEASE MAZF"/>
    <property type="match status" value="1"/>
</dbReference>
<reference evidence="3 4" key="1">
    <citation type="submission" date="2020-04" db="EMBL/GenBank/DDBJ databases">
        <title>MicrobeNet Type strains.</title>
        <authorList>
            <person name="Nicholson A.C."/>
        </authorList>
    </citation>
    <scope>NUCLEOTIDE SEQUENCE [LARGE SCALE GENOMIC DNA]</scope>
    <source>
        <strain evidence="3 4">DSM 45078</strain>
    </source>
</reference>
<dbReference type="AlphaFoldDB" id="A0A846XG80"/>
<sequence>MILRGAIYEIKGIPGARGHEQQGRRYAVIVQSDRFSSSAIIVALTSGSAGPAIYRPEIELDGTRTRILADQIYTVAPERLGDFKGSLDGRELTELDRALMLKLGLF</sequence>
<dbReference type="Pfam" id="PF02452">
    <property type="entry name" value="PemK_toxin"/>
    <property type="match status" value="1"/>
</dbReference>
<dbReference type="InterPro" id="IPR011067">
    <property type="entry name" value="Plasmid_toxin/cell-grow_inhib"/>
</dbReference>
<keyword evidence="4" id="KW-1185">Reference proteome</keyword>
<name>A0A846XG80_9NOCA</name>
<evidence type="ECO:0000313" key="3">
    <source>
        <dbReference type="EMBL" id="NKY34375.1"/>
    </source>
</evidence>
<dbReference type="GO" id="GO:0004521">
    <property type="term" value="F:RNA endonuclease activity"/>
    <property type="evidence" value="ECO:0007669"/>
    <property type="project" value="TreeGrafter"/>
</dbReference>
<evidence type="ECO:0000256" key="2">
    <source>
        <dbReference type="ARBA" id="ARBA00022649"/>
    </source>
</evidence>
<dbReference type="GO" id="GO:0006402">
    <property type="term" value="P:mRNA catabolic process"/>
    <property type="evidence" value="ECO:0007669"/>
    <property type="project" value="TreeGrafter"/>
</dbReference>
<evidence type="ECO:0000256" key="1">
    <source>
        <dbReference type="ARBA" id="ARBA00007521"/>
    </source>
</evidence>
<organism evidence="3 4">
    <name type="scientific">Nocardia speluncae</name>
    <dbReference type="NCBI Taxonomy" id="419477"/>
    <lineage>
        <taxon>Bacteria</taxon>
        <taxon>Bacillati</taxon>
        <taxon>Actinomycetota</taxon>
        <taxon>Actinomycetes</taxon>
        <taxon>Mycobacteriales</taxon>
        <taxon>Nocardiaceae</taxon>
        <taxon>Nocardia</taxon>
    </lineage>
</organism>
<dbReference type="PANTHER" id="PTHR33988">
    <property type="entry name" value="ENDORIBONUCLEASE MAZF-RELATED"/>
    <property type="match status" value="1"/>
</dbReference>
<dbReference type="InterPro" id="IPR003477">
    <property type="entry name" value="PemK-like"/>
</dbReference>
<dbReference type="RefSeq" id="WP_068042875.1">
    <property type="nucleotide sequence ID" value="NZ_JAAXOO010000003.1"/>
</dbReference>